<dbReference type="VEuPathDB" id="TriTrypDB:Lsey_0210_0030"/>
<evidence type="ECO:0000259" key="2">
    <source>
        <dbReference type="Pfam" id="PF24945"/>
    </source>
</evidence>
<dbReference type="OMA" id="LRFDWQE"/>
<feature type="domain" description="DUF7759" evidence="2">
    <location>
        <begin position="1174"/>
        <end position="1279"/>
    </location>
</feature>
<feature type="compositionally biased region" description="Basic residues" evidence="1">
    <location>
        <begin position="173"/>
        <end position="194"/>
    </location>
</feature>
<feature type="region of interest" description="Disordered" evidence="1">
    <location>
        <begin position="299"/>
        <end position="325"/>
    </location>
</feature>
<dbReference type="Proteomes" id="UP000038009">
    <property type="component" value="Unassembled WGS sequence"/>
</dbReference>
<feature type="compositionally biased region" description="Low complexity" evidence="1">
    <location>
        <begin position="29"/>
        <end position="44"/>
    </location>
</feature>
<feature type="region of interest" description="Disordered" evidence="1">
    <location>
        <begin position="29"/>
        <end position="57"/>
    </location>
</feature>
<gene>
    <name evidence="3" type="ORF">ABL78_5869</name>
</gene>
<name>A0A0N1PC89_LEPSE</name>
<organism evidence="3 4">
    <name type="scientific">Leptomonas seymouri</name>
    <dbReference type="NCBI Taxonomy" id="5684"/>
    <lineage>
        <taxon>Eukaryota</taxon>
        <taxon>Discoba</taxon>
        <taxon>Euglenozoa</taxon>
        <taxon>Kinetoplastea</taxon>
        <taxon>Metakinetoplastina</taxon>
        <taxon>Trypanosomatida</taxon>
        <taxon>Trypanosomatidae</taxon>
        <taxon>Leishmaniinae</taxon>
        <taxon>Leptomonas</taxon>
    </lineage>
</organism>
<dbReference type="PANTHER" id="PTHR38758:SF1">
    <property type="entry name" value="PROTEIN, PUTATIVE-RELATED"/>
    <property type="match status" value="1"/>
</dbReference>
<dbReference type="Pfam" id="PF24945">
    <property type="entry name" value="DUF7759"/>
    <property type="match status" value="1"/>
</dbReference>
<reference evidence="3 4" key="1">
    <citation type="journal article" date="2015" name="PLoS Pathog.">
        <title>Leptomonas seymouri: Adaptations to the Dixenous Life Cycle Analyzed by Genome Sequencing, Transcriptome Profiling and Co-infection with Leishmania donovani.</title>
        <authorList>
            <person name="Kraeva N."/>
            <person name="Butenko A."/>
            <person name="Hlavacova J."/>
            <person name="Kostygov A."/>
            <person name="Myskova J."/>
            <person name="Grybchuk D."/>
            <person name="Lestinova T."/>
            <person name="Votypka J."/>
            <person name="Volf P."/>
            <person name="Opperdoes F."/>
            <person name="Flegontov P."/>
            <person name="Lukes J."/>
            <person name="Yurchenko V."/>
        </authorList>
    </citation>
    <scope>NUCLEOTIDE SEQUENCE [LARGE SCALE GENOMIC DNA]</scope>
    <source>
        <strain evidence="3 4">ATCC 30220</strain>
    </source>
</reference>
<evidence type="ECO:0000313" key="3">
    <source>
        <dbReference type="EMBL" id="KPI85064.1"/>
    </source>
</evidence>
<dbReference type="EMBL" id="LJSK01000210">
    <property type="protein sequence ID" value="KPI85064.1"/>
    <property type="molecule type" value="Genomic_DNA"/>
</dbReference>
<keyword evidence="4" id="KW-1185">Reference proteome</keyword>
<accession>A0A0N1PC89</accession>
<sequence>MAPRIPRKKRVHLPGAARRFVPPAAASTVAAAASAQPIATAPKAQAATPIEPPMQAEATIPAAEAPTLPAEPAAATKLSSMAPVTEATASTTAPATAAVPTVTVTVASANGVEAPTAMVSQHPPQPTPAVAERTTAEAPNLAVTDVSPQGIAPPSAFTSTAPAAAPSSASHRGVIRRSRSRTSHRSSAKAHNTRAKSSSGNNRRCTLEVSETRDATVRATPVSAAPPPPDPTAVTPAQAAATPVEAAAASDVHPHSMATPSPPLPPPSAFPSTRRATISRLPKKKKFFSELEESAKAAETAADAAMQDAPSPAPEAAASTFEPAAEAAATITSTAAAPSLPRRATISRLPKKRARIAEDVSAEATVEETPAMVEAPAPNTEASIAADPTAGSKPPVAPTSIPPACPASTPAAAAPRATISRVPRKRKFFADIGDDTPTAGTAVNAASVEAATTIPIVAPHIAAQTTAAELPAAGEATAPPAVKPAAEPLHVPATDTAAVAAPSTGHRAIISRTAKRKKHTGVAAPVAEPVAEPVTSAAAAGVVEEGTGAAARDTHQSVQNVEAAAGEGVREPPAEVSAAAQGAPEATAMLAERPVDTPAARKTRAKKRQKCLSPAALRRREIAALNRIPRRFRPPTPPWHASEVAERAKMEAEPATTAAPPAVAAVEDTVDAVPAAPVEAPPPSTTAAVVEVHAEAGQPTLENERTAPPTTYEEAPEVEVSQGAAETTVVKVETTAAAAPGIKVDVPAPARLHRVTSKAGKRRITRASTQSKKRFFTGLEELPPAAVALPAEDLVVTAVDEKGAALSTAAAAAAAEESAVVQPSVTAVVENAECVSAEEDASVTAETRETAVPKETVDLSPQHAAIDAAEEVGAEVEAITAPSLSTPADKALPAQPKTVRRMNMRALLNSIRAAHKPLKRAQRRNRRKSSKQAKVVVAAAVMDASAPSAVEAVAEGQPTVDVKEVRDATMAIQADDGADAGETEAEAEAVEAGEEDIRTEKTAAAEFADRVAASLDEAQVEISIAAASETRIEPEVAAAVESISTEAVIAAVDASEPAEPTLAKEETVSVVPPDDEAVLVESAARGLTEELTPSSAAYAAGETEVLPSSTARRLAAKKRIKKHAKLAAERLKKRDCPPVPNAAVGDVPLVGAVHAAAEPPIPAVEETSAETLLRNAALTLPSGQVVMESFTEQEMVLRRATLDDSWDVGLRFDWQERTLTISAFPEFERDDARAAHPFVQLYKSKPRWLLKEVNEASATRMKEALGAMKRSLTARFVFQQLTK</sequence>
<feature type="compositionally biased region" description="Polar residues" evidence="1">
    <location>
        <begin position="195"/>
        <end position="204"/>
    </location>
</feature>
<feature type="region of interest" description="Disordered" evidence="1">
    <location>
        <begin position="342"/>
        <end position="417"/>
    </location>
</feature>
<protein>
    <submittedName>
        <fullName evidence="3">Kinetoplast-associated protein-like protein</fullName>
    </submittedName>
</protein>
<comment type="caution">
    <text evidence="3">The sequence shown here is derived from an EMBL/GenBank/DDBJ whole genome shotgun (WGS) entry which is preliminary data.</text>
</comment>
<feature type="compositionally biased region" description="Pro residues" evidence="1">
    <location>
        <begin position="395"/>
        <end position="405"/>
    </location>
</feature>
<dbReference type="PANTHER" id="PTHR38758">
    <property type="entry name" value="PUTATIVE-RELATED"/>
    <property type="match status" value="1"/>
</dbReference>
<feature type="compositionally biased region" description="Low complexity" evidence="1">
    <location>
        <begin position="152"/>
        <end position="170"/>
    </location>
</feature>
<dbReference type="InterPro" id="IPR056661">
    <property type="entry name" value="DUF7759"/>
</dbReference>
<evidence type="ECO:0000313" key="4">
    <source>
        <dbReference type="Proteomes" id="UP000038009"/>
    </source>
</evidence>
<proteinExistence type="predicted"/>
<feature type="compositionally biased region" description="Low complexity" evidence="1">
    <location>
        <begin position="406"/>
        <end position="417"/>
    </location>
</feature>
<dbReference type="OrthoDB" id="273923at2759"/>
<evidence type="ECO:0000256" key="1">
    <source>
        <dbReference type="SAM" id="MobiDB-lite"/>
    </source>
</evidence>
<feature type="region of interest" description="Disordered" evidence="1">
    <location>
        <begin position="697"/>
        <end position="723"/>
    </location>
</feature>
<feature type="compositionally biased region" description="Pro residues" evidence="1">
    <location>
        <begin position="260"/>
        <end position="269"/>
    </location>
</feature>
<feature type="compositionally biased region" description="Low complexity" evidence="1">
    <location>
        <begin position="232"/>
        <end position="259"/>
    </location>
</feature>
<feature type="region of interest" description="Disordered" evidence="1">
    <location>
        <begin position="145"/>
        <end position="275"/>
    </location>
</feature>